<dbReference type="OrthoDB" id="5865975at2759"/>
<dbReference type="InterPro" id="IPR050951">
    <property type="entry name" value="Retrovirus_Pol_polyprotein"/>
</dbReference>
<dbReference type="GO" id="GO:0016787">
    <property type="term" value="F:hydrolase activity"/>
    <property type="evidence" value="ECO:0007669"/>
    <property type="project" value="UniProtKB-KW"/>
</dbReference>
<accession>A0A2G8LKU4</accession>
<dbReference type="InterPro" id="IPR043502">
    <property type="entry name" value="DNA/RNA_pol_sf"/>
</dbReference>
<keyword evidence="5" id="KW-0378">Hydrolase</keyword>
<evidence type="ECO:0000256" key="2">
    <source>
        <dbReference type="ARBA" id="ARBA00022695"/>
    </source>
</evidence>
<dbReference type="InterPro" id="IPR041373">
    <property type="entry name" value="RT_RNaseH"/>
</dbReference>
<evidence type="ECO:0000256" key="3">
    <source>
        <dbReference type="ARBA" id="ARBA00022722"/>
    </source>
</evidence>
<dbReference type="Gene3D" id="3.30.420.10">
    <property type="entry name" value="Ribonuclease H-like superfamily/Ribonuclease H"/>
    <property type="match status" value="1"/>
</dbReference>
<dbReference type="PROSITE" id="PS50994">
    <property type="entry name" value="INTEGRASE"/>
    <property type="match status" value="1"/>
</dbReference>
<keyword evidence="6" id="KW-0695">RNA-directed DNA polymerase</keyword>
<dbReference type="GO" id="GO:0015074">
    <property type="term" value="P:DNA integration"/>
    <property type="evidence" value="ECO:0007669"/>
    <property type="project" value="InterPro"/>
</dbReference>
<dbReference type="PANTHER" id="PTHR37984:SF15">
    <property type="entry name" value="INTEGRASE CATALYTIC DOMAIN-CONTAINING PROTEIN"/>
    <property type="match status" value="1"/>
</dbReference>
<dbReference type="PANTHER" id="PTHR37984">
    <property type="entry name" value="PROTEIN CBG26694"/>
    <property type="match status" value="1"/>
</dbReference>
<dbReference type="AlphaFoldDB" id="A0A2G8LKU4"/>
<evidence type="ECO:0000256" key="1">
    <source>
        <dbReference type="ARBA" id="ARBA00022679"/>
    </source>
</evidence>
<gene>
    <name evidence="8" type="ORF">BSL78_02195</name>
</gene>
<keyword evidence="9" id="KW-1185">Reference proteome</keyword>
<dbReference type="FunFam" id="3.30.420.10:FF:000032">
    <property type="entry name" value="Retrovirus-related Pol polyprotein from transposon 297-like Protein"/>
    <property type="match status" value="1"/>
</dbReference>
<dbReference type="SUPFAM" id="SSF56672">
    <property type="entry name" value="DNA/RNA polymerases"/>
    <property type="match status" value="1"/>
</dbReference>
<dbReference type="Pfam" id="PF17921">
    <property type="entry name" value="Integrase_H2C2"/>
    <property type="match status" value="1"/>
</dbReference>
<dbReference type="InterPro" id="IPR036397">
    <property type="entry name" value="RNaseH_sf"/>
</dbReference>
<keyword evidence="2" id="KW-0548">Nucleotidyltransferase</keyword>
<feature type="domain" description="Integrase catalytic" evidence="7">
    <location>
        <begin position="271"/>
        <end position="430"/>
    </location>
</feature>
<proteinExistence type="predicted"/>
<keyword evidence="3" id="KW-0540">Nuclease</keyword>
<dbReference type="GO" id="GO:0003964">
    <property type="term" value="F:RNA-directed DNA polymerase activity"/>
    <property type="evidence" value="ECO:0007669"/>
    <property type="project" value="UniProtKB-KW"/>
</dbReference>
<name>A0A2G8LKU4_STIJA</name>
<dbReference type="Pfam" id="PF00665">
    <property type="entry name" value="rve"/>
    <property type="match status" value="1"/>
</dbReference>
<evidence type="ECO:0000313" key="9">
    <source>
        <dbReference type="Proteomes" id="UP000230750"/>
    </source>
</evidence>
<dbReference type="FunFam" id="1.10.340.70:FF:000001">
    <property type="entry name" value="Retrovirus-related Pol polyprotein from transposon gypsy-like Protein"/>
    <property type="match status" value="1"/>
</dbReference>
<evidence type="ECO:0000256" key="5">
    <source>
        <dbReference type="ARBA" id="ARBA00022801"/>
    </source>
</evidence>
<dbReference type="Pfam" id="PF17917">
    <property type="entry name" value="RT_RNaseH"/>
    <property type="match status" value="1"/>
</dbReference>
<dbReference type="Gene3D" id="1.10.340.70">
    <property type="match status" value="1"/>
</dbReference>
<keyword evidence="4" id="KW-0255">Endonuclease</keyword>
<protein>
    <submittedName>
        <fullName evidence="8">Retrovirus-related Pol polyprotein from transposon</fullName>
    </submittedName>
</protein>
<dbReference type="InterPro" id="IPR012337">
    <property type="entry name" value="RNaseH-like_sf"/>
</dbReference>
<dbReference type="EMBL" id="MRZV01000045">
    <property type="protein sequence ID" value="PIK60879.1"/>
    <property type="molecule type" value="Genomic_DNA"/>
</dbReference>
<evidence type="ECO:0000256" key="6">
    <source>
        <dbReference type="ARBA" id="ARBA00022918"/>
    </source>
</evidence>
<keyword evidence="1" id="KW-0808">Transferase</keyword>
<dbReference type="InterPro" id="IPR041588">
    <property type="entry name" value="Integrase_H2C2"/>
</dbReference>
<evidence type="ECO:0000313" key="8">
    <source>
        <dbReference type="EMBL" id="PIK60879.1"/>
    </source>
</evidence>
<dbReference type="Proteomes" id="UP000230750">
    <property type="component" value="Unassembled WGS sequence"/>
</dbReference>
<evidence type="ECO:0000259" key="7">
    <source>
        <dbReference type="PROSITE" id="PS50994"/>
    </source>
</evidence>
<reference evidence="8 9" key="1">
    <citation type="journal article" date="2017" name="PLoS Biol.">
        <title>The sea cucumber genome provides insights into morphological evolution and visceral regeneration.</title>
        <authorList>
            <person name="Zhang X."/>
            <person name="Sun L."/>
            <person name="Yuan J."/>
            <person name="Sun Y."/>
            <person name="Gao Y."/>
            <person name="Zhang L."/>
            <person name="Li S."/>
            <person name="Dai H."/>
            <person name="Hamel J.F."/>
            <person name="Liu C."/>
            <person name="Yu Y."/>
            <person name="Liu S."/>
            <person name="Lin W."/>
            <person name="Guo K."/>
            <person name="Jin S."/>
            <person name="Xu P."/>
            <person name="Storey K.B."/>
            <person name="Huan P."/>
            <person name="Zhang T."/>
            <person name="Zhou Y."/>
            <person name="Zhang J."/>
            <person name="Lin C."/>
            <person name="Li X."/>
            <person name="Xing L."/>
            <person name="Huo D."/>
            <person name="Sun M."/>
            <person name="Wang L."/>
            <person name="Mercier A."/>
            <person name="Li F."/>
            <person name="Yang H."/>
            <person name="Xiang J."/>
        </authorList>
    </citation>
    <scope>NUCLEOTIDE SEQUENCE [LARGE SCALE GENOMIC DNA]</scope>
    <source>
        <strain evidence="8">Shaxun</strain>
        <tissue evidence="8">Muscle</tissue>
    </source>
</reference>
<dbReference type="STRING" id="307972.A0A2G8LKU4"/>
<dbReference type="InterPro" id="IPR001584">
    <property type="entry name" value="Integrase_cat-core"/>
</dbReference>
<sequence>MVYHYLYGRKFLVRTDHGALRWLFNFRNPEGQIARWLETLGAYDFSIEHRSGRIHSNADSLSRRPCEGCRHCEREEEHDMERAAKSFQKGGADEKVATMTCYTVTNGDNENATPFSSGECLVIGRSLEELRRLQEADPDIRPLLEAKALGKRPPWETVLGGSRTLHNYWSQWDSLILENRLLYRRFESPLGDKVSLQLVVPEQLKRELWDAAHFHPLSGHMTVKKTIGRIKEKAYCSGVARDVEKWCKKCKICITKRGSRNKGKSKLRQYLPGEPLQRVALDILGPLPLTPRGNKYILVIGDYSSKWTEAIPIPNQESTTIAKGLVELFICKFGIPDELHSDQGRQFEAEEFQQMCGLLQIRKTKTTAYHPQSDGMIERFNRTLESMLSAVVSSSQKDWDTWLPYLSIAYNTAIHESTGFSPAEIMYGRILRTPVDVLVPSEYQRKEKSYPAYIECWRRRLEGHINKFEND</sequence>
<organism evidence="8 9">
    <name type="scientific">Stichopus japonicus</name>
    <name type="common">Sea cucumber</name>
    <dbReference type="NCBI Taxonomy" id="307972"/>
    <lineage>
        <taxon>Eukaryota</taxon>
        <taxon>Metazoa</taxon>
        <taxon>Echinodermata</taxon>
        <taxon>Eleutherozoa</taxon>
        <taxon>Echinozoa</taxon>
        <taxon>Holothuroidea</taxon>
        <taxon>Aspidochirotacea</taxon>
        <taxon>Aspidochirotida</taxon>
        <taxon>Stichopodidae</taxon>
        <taxon>Apostichopus</taxon>
    </lineage>
</organism>
<dbReference type="GO" id="GO:0003676">
    <property type="term" value="F:nucleic acid binding"/>
    <property type="evidence" value="ECO:0007669"/>
    <property type="project" value="InterPro"/>
</dbReference>
<comment type="caution">
    <text evidence="8">The sequence shown here is derived from an EMBL/GenBank/DDBJ whole genome shotgun (WGS) entry which is preliminary data.</text>
</comment>
<dbReference type="SUPFAM" id="SSF53098">
    <property type="entry name" value="Ribonuclease H-like"/>
    <property type="match status" value="1"/>
</dbReference>
<evidence type="ECO:0000256" key="4">
    <source>
        <dbReference type="ARBA" id="ARBA00022759"/>
    </source>
</evidence>
<dbReference type="GO" id="GO:0004519">
    <property type="term" value="F:endonuclease activity"/>
    <property type="evidence" value="ECO:0007669"/>
    <property type="project" value="UniProtKB-KW"/>
</dbReference>